<dbReference type="InterPro" id="IPR050450">
    <property type="entry name" value="COX15/CtaA_HemeA_synthase"/>
</dbReference>
<dbReference type="AlphaFoldDB" id="A0AAW7Y5Y4"/>
<keyword evidence="4" id="KW-0479">Metal-binding</keyword>
<evidence type="ECO:0000256" key="12">
    <source>
        <dbReference type="SAM" id="Phobius"/>
    </source>
</evidence>
<dbReference type="Proteomes" id="UP001170624">
    <property type="component" value="Unassembled WGS sequence"/>
</dbReference>
<organism evidence="13 14">
    <name type="scientific">Photobacterium sanguinicancri</name>
    <dbReference type="NCBI Taxonomy" id="875932"/>
    <lineage>
        <taxon>Bacteria</taxon>
        <taxon>Pseudomonadati</taxon>
        <taxon>Pseudomonadota</taxon>
        <taxon>Gammaproteobacteria</taxon>
        <taxon>Vibrionales</taxon>
        <taxon>Vibrionaceae</taxon>
        <taxon>Photobacterium</taxon>
    </lineage>
</organism>
<evidence type="ECO:0000256" key="11">
    <source>
        <dbReference type="ARBA" id="ARBA00023444"/>
    </source>
</evidence>
<comment type="subcellular location">
    <subcellularLocation>
        <location evidence="1">Membrane</location>
        <topology evidence="1">Multi-pass membrane protein</topology>
    </subcellularLocation>
</comment>
<keyword evidence="9 12" id="KW-0472">Membrane</keyword>
<dbReference type="Pfam" id="PF02628">
    <property type="entry name" value="COX15-CtaA"/>
    <property type="match status" value="2"/>
</dbReference>
<proteinExistence type="predicted"/>
<name>A0AAW7Y5Y4_9GAMM</name>
<evidence type="ECO:0000256" key="4">
    <source>
        <dbReference type="ARBA" id="ARBA00022723"/>
    </source>
</evidence>
<keyword evidence="6" id="KW-0560">Oxidoreductase</keyword>
<dbReference type="GO" id="GO:0016020">
    <property type="term" value="C:membrane"/>
    <property type="evidence" value="ECO:0007669"/>
    <property type="project" value="UniProtKB-SubCell"/>
</dbReference>
<keyword evidence="8" id="KW-0350">Heme biosynthesis</keyword>
<gene>
    <name evidence="13" type="ORF">Q4568_11570</name>
</gene>
<dbReference type="GO" id="GO:0016491">
    <property type="term" value="F:oxidoreductase activity"/>
    <property type="evidence" value="ECO:0007669"/>
    <property type="project" value="UniProtKB-KW"/>
</dbReference>
<keyword evidence="3 12" id="KW-0812">Transmembrane</keyword>
<keyword evidence="5 12" id="KW-1133">Transmembrane helix</keyword>
<evidence type="ECO:0000313" key="13">
    <source>
        <dbReference type="EMBL" id="MDO6543176.1"/>
    </source>
</evidence>
<feature type="transmembrane region" description="Helical" evidence="12">
    <location>
        <begin position="242"/>
        <end position="260"/>
    </location>
</feature>
<evidence type="ECO:0000256" key="2">
    <source>
        <dbReference type="ARBA" id="ARBA00022475"/>
    </source>
</evidence>
<feature type="transmembrane region" description="Helical" evidence="12">
    <location>
        <begin position="9"/>
        <end position="29"/>
    </location>
</feature>
<dbReference type="GO" id="GO:0006784">
    <property type="term" value="P:heme A biosynthetic process"/>
    <property type="evidence" value="ECO:0007669"/>
    <property type="project" value="InterPro"/>
</dbReference>
<feature type="transmembrane region" description="Helical" evidence="12">
    <location>
        <begin position="108"/>
        <end position="126"/>
    </location>
</feature>
<reference evidence="13" key="1">
    <citation type="submission" date="2023-07" db="EMBL/GenBank/DDBJ databases">
        <title>Genome content predicts the carbon catabolic preferences of heterotrophic bacteria.</title>
        <authorList>
            <person name="Gralka M."/>
        </authorList>
    </citation>
    <scope>NUCLEOTIDE SEQUENCE</scope>
    <source>
        <strain evidence="13">G2M05</strain>
    </source>
</reference>
<comment type="caution">
    <text evidence="13">The sequence shown here is derived from an EMBL/GenBank/DDBJ whole genome shotgun (WGS) entry which is preliminary data.</text>
</comment>
<evidence type="ECO:0000256" key="1">
    <source>
        <dbReference type="ARBA" id="ARBA00004141"/>
    </source>
</evidence>
<evidence type="ECO:0000256" key="8">
    <source>
        <dbReference type="ARBA" id="ARBA00023133"/>
    </source>
</evidence>
<evidence type="ECO:0000313" key="14">
    <source>
        <dbReference type="Proteomes" id="UP001170624"/>
    </source>
</evidence>
<feature type="transmembrane region" description="Helical" evidence="12">
    <location>
        <begin position="77"/>
        <end position="96"/>
    </location>
</feature>
<dbReference type="GO" id="GO:0046872">
    <property type="term" value="F:metal ion binding"/>
    <property type="evidence" value="ECO:0007669"/>
    <property type="project" value="UniProtKB-KW"/>
</dbReference>
<dbReference type="InterPro" id="IPR003780">
    <property type="entry name" value="COX15/CtaA_fam"/>
</dbReference>
<evidence type="ECO:0000256" key="7">
    <source>
        <dbReference type="ARBA" id="ARBA00023004"/>
    </source>
</evidence>
<feature type="transmembrane region" description="Helical" evidence="12">
    <location>
        <begin position="132"/>
        <end position="153"/>
    </location>
</feature>
<evidence type="ECO:0000256" key="9">
    <source>
        <dbReference type="ARBA" id="ARBA00023136"/>
    </source>
</evidence>
<evidence type="ECO:0000256" key="5">
    <source>
        <dbReference type="ARBA" id="ARBA00022989"/>
    </source>
</evidence>
<evidence type="ECO:0000256" key="3">
    <source>
        <dbReference type="ARBA" id="ARBA00022692"/>
    </source>
</evidence>
<accession>A0AAW7Y5Y4</accession>
<dbReference type="PANTHER" id="PTHR35457:SF1">
    <property type="entry name" value="HEME A SYNTHASE"/>
    <property type="match status" value="1"/>
</dbReference>
<comment type="pathway">
    <text evidence="11">Porphyrin-containing compound metabolism.</text>
</comment>
<evidence type="ECO:0000256" key="6">
    <source>
        <dbReference type="ARBA" id="ARBA00023002"/>
    </source>
</evidence>
<protein>
    <submittedName>
        <fullName evidence="13">COX15/CtaA family protein</fullName>
    </submittedName>
</protein>
<evidence type="ECO:0000256" key="10">
    <source>
        <dbReference type="ARBA" id="ARBA00023157"/>
    </source>
</evidence>
<keyword evidence="10" id="KW-1015">Disulfide bond</keyword>
<dbReference type="PANTHER" id="PTHR35457">
    <property type="entry name" value="HEME A SYNTHASE"/>
    <property type="match status" value="1"/>
</dbReference>
<feature type="transmembrane region" description="Helical" evidence="12">
    <location>
        <begin position="371"/>
        <end position="393"/>
    </location>
</feature>
<feature type="transmembrane region" description="Helical" evidence="12">
    <location>
        <begin position="317"/>
        <end position="338"/>
    </location>
</feature>
<keyword evidence="2" id="KW-1003">Cell membrane</keyword>
<keyword evidence="7" id="KW-0408">Iron</keyword>
<dbReference type="RefSeq" id="WP_303499643.1">
    <property type="nucleotide sequence ID" value="NZ_JAUOPU010000010.1"/>
</dbReference>
<sequence length="424" mass="46332">MANTTYRYLVYATLGLSLIVIILGAYTRLTEAGLGCPDWPGCYGTLTVPQTAEQLAQAQLSYPDAPVEVEKAWNEMIHRYVAGSLGVLILLINIASWQQISRPKKLPICLLIVVCFQAALGMWTVTLNLMPIVVMGHLLGGFSIVSLLLLLALRVRQQARQLHALLALPSDSLDAPSPALASGDDQKLQQAFDELDFEVSPQPILPVDTFEQFNEKIVREQNCQQHAPSDAGLSQYRSPTRLLVMMAVSALIVVIGQIMLGGWTAANYAAVVCTQLPLCEVNWLAQYDVSAFTPIQPEHESYQFGVLDYSQRVTIHVTHRLGAVVVCGFVGVLIWQLLRYPQYRSLAAILSGVLALQILLGITNVVAHLPLAIAVAHNVVGLGLLLTLVAINYRLALDNRQAKDNPAAHVLGTKAWTAEEQHHG</sequence>
<feature type="transmembrane region" description="Helical" evidence="12">
    <location>
        <begin position="345"/>
        <end position="365"/>
    </location>
</feature>
<dbReference type="EMBL" id="JAUOPU010000010">
    <property type="protein sequence ID" value="MDO6543176.1"/>
    <property type="molecule type" value="Genomic_DNA"/>
</dbReference>